<gene>
    <name evidence="2" type="ORF">BUALT_Bualt07G0071700</name>
</gene>
<reference evidence="2" key="1">
    <citation type="submission" date="2019-10" db="EMBL/GenBank/DDBJ databases">
        <authorList>
            <person name="Zhang R."/>
            <person name="Pan Y."/>
            <person name="Wang J."/>
            <person name="Ma R."/>
            <person name="Yu S."/>
        </authorList>
    </citation>
    <scope>NUCLEOTIDE SEQUENCE</scope>
    <source>
        <strain evidence="2">LA-IB0</strain>
        <tissue evidence="2">Leaf</tissue>
    </source>
</reference>
<protein>
    <submittedName>
        <fullName evidence="2">Uncharacterized protein</fullName>
    </submittedName>
</protein>
<feature type="region of interest" description="Disordered" evidence="1">
    <location>
        <begin position="74"/>
        <end position="100"/>
    </location>
</feature>
<evidence type="ECO:0000313" key="3">
    <source>
        <dbReference type="Proteomes" id="UP000826271"/>
    </source>
</evidence>
<evidence type="ECO:0000313" key="2">
    <source>
        <dbReference type="EMBL" id="KAG8379276.1"/>
    </source>
</evidence>
<comment type="caution">
    <text evidence="2">The sequence shown here is derived from an EMBL/GenBank/DDBJ whole genome shotgun (WGS) entry which is preliminary data.</text>
</comment>
<evidence type="ECO:0000256" key="1">
    <source>
        <dbReference type="SAM" id="MobiDB-lite"/>
    </source>
</evidence>
<dbReference type="AlphaFoldDB" id="A0AAV6XFJ8"/>
<dbReference type="Proteomes" id="UP000826271">
    <property type="component" value="Unassembled WGS sequence"/>
</dbReference>
<organism evidence="2 3">
    <name type="scientific">Buddleja alternifolia</name>
    <dbReference type="NCBI Taxonomy" id="168488"/>
    <lineage>
        <taxon>Eukaryota</taxon>
        <taxon>Viridiplantae</taxon>
        <taxon>Streptophyta</taxon>
        <taxon>Embryophyta</taxon>
        <taxon>Tracheophyta</taxon>
        <taxon>Spermatophyta</taxon>
        <taxon>Magnoliopsida</taxon>
        <taxon>eudicotyledons</taxon>
        <taxon>Gunneridae</taxon>
        <taxon>Pentapetalae</taxon>
        <taxon>asterids</taxon>
        <taxon>lamiids</taxon>
        <taxon>Lamiales</taxon>
        <taxon>Scrophulariaceae</taxon>
        <taxon>Buddlejeae</taxon>
        <taxon>Buddleja</taxon>
    </lineage>
</organism>
<sequence length="167" mass="19631">MVIHDKYLEQGVNDERKNLMKFQKRNDLKEFHQLMDEIIQGKNFDEFDLYQLNVLQSYSNEFLMKLQKRDEELNNEQRPLPQGTGLETEPSTNAYHGKMTTETVLEKMKRDRWFIETMAEGQDVDGFMVFPPTTGGATSTYREDVIEQSNDLNKPSPPPNNNMLRDY</sequence>
<dbReference type="EMBL" id="WHWC01000007">
    <property type="protein sequence ID" value="KAG8379276.1"/>
    <property type="molecule type" value="Genomic_DNA"/>
</dbReference>
<accession>A0AAV6XFJ8</accession>
<proteinExistence type="predicted"/>
<name>A0AAV6XFJ8_9LAMI</name>
<feature type="region of interest" description="Disordered" evidence="1">
    <location>
        <begin position="148"/>
        <end position="167"/>
    </location>
</feature>
<keyword evidence="3" id="KW-1185">Reference proteome</keyword>